<dbReference type="Pfam" id="PF14420">
    <property type="entry name" value="Clr5"/>
    <property type="match status" value="1"/>
</dbReference>
<dbReference type="PANTHER" id="PTHR38788">
    <property type="entry name" value="CLR5 DOMAIN-CONTAINING PROTEIN"/>
    <property type="match status" value="1"/>
</dbReference>
<evidence type="ECO:0000313" key="3">
    <source>
        <dbReference type="EMBL" id="KAK3934914.1"/>
    </source>
</evidence>
<dbReference type="Proteomes" id="UP001303473">
    <property type="component" value="Unassembled WGS sequence"/>
</dbReference>
<reference evidence="4" key="1">
    <citation type="journal article" date="2023" name="Mol. Phylogenet. Evol.">
        <title>Genome-scale phylogeny and comparative genomics of the fungal order Sordariales.</title>
        <authorList>
            <person name="Hensen N."/>
            <person name="Bonometti L."/>
            <person name="Westerberg I."/>
            <person name="Brannstrom I.O."/>
            <person name="Guillou S."/>
            <person name="Cros-Aarteil S."/>
            <person name="Calhoun S."/>
            <person name="Haridas S."/>
            <person name="Kuo A."/>
            <person name="Mondo S."/>
            <person name="Pangilinan J."/>
            <person name="Riley R."/>
            <person name="LaButti K."/>
            <person name="Andreopoulos B."/>
            <person name="Lipzen A."/>
            <person name="Chen C."/>
            <person name="Yan M."/>
            <person name="Daum C."/>
            <person name="Ng V."/>
            <person name="Clum A."/>
            <person name="Steindorff A."/>
            <person name="Ohm R.A."/>
            <person name="Martin F."/>
            <person name="Silar P."/>
            <person name="Natvig D.O."/>
            <person name="Lalanne C."/>
            <person name="Gautier V."/>
            <person name="Ament-Velasquez S.L."/>
            <person name="Kruys A."/>
            <person name="Hutchinson M.I."/>
            <person name="Powell A.J."/>
            <person name="Barry K."/>
            <person name="Miller A.N."/>
            <person name="Grigoriev I.V."/>
            <person name="Debuchy R."/>
            <person name="Gladieux P."/>
            <person name="Hiltunen Thoren M."/>
            <person name="Johannesson H."/>
        </authorList>
    </citation>
    <scope>NUCLEOTIDE SEQUENCE [LARGE SCALE GENOMIC DNA]</scope>
    <source>
        <strain evidence="4">CBS 340.73</strain>
    </source>
</reference>
<dbReference type="AlphaFoldDB" id="A0AAN6MX22"/>
<feature type="region of interest" description="Disordered" evidence="1">
    <location>
        <begin position="115"/>
        <end position="163"/>
    </location>
</feature>
<dbReference type="PANTHER" id="PTHR38788:SF3">
    <property type="entry name" value="CLR5 DOMAIN-CONTAINING PROTEIN"/>
    <property type="match status" value="1"/>
</dbReference>
<feature type="compositionally biased region" description="Polar residues" evidence="1">
    <location>
        <begin position="26"/>
        <end position="36"/>
    </location>
</feature>
<protein>
    <recommendedName>
        <fullName evidence="2">Clr5 domain-containing protein</fullName>
    </recommendedName>
</protein>
<dbReference type="InterPro" id="IPR025676">
    <property type="entry name" value="Clr5_dom"/>
</dbReference>
<organism evidence="3 4">
    <name type="scientific">Diplogelasinospora grovesii</name>
    <dbReference type="NCBI Taxonomy" id="303347"/>
    <lineage>
        <taxon>Eukaryota</taxon>
        <taxon>Fungi</taxon>
        <taxon>Dikarya</taxon>
        <taxon>Ascomycota</taxon>
        <taxon>Pezizomycotina</taxon>
        <taxon>Sordariomycetes</taxon>
        <taxon>Sordariomycetidae</taxon>
        <taxon>Sordariales</taxon>
        <taxon>Diplogelasinosporaceae</taxon>
        <taxon>Diplogelasinospora</taxon>
    </lineage>
</organism>
<feature type="compositionally biased region" description="Low complexity" evidence="1">
    <location>
        <begin position="11"/>
        <end position="22"/>
    </location>
</feature>
<proteinExistence type="predicted"/>
<comment type="caution">
    <text evidence="3">The sequence shown here is derived from an EMBL/GenBank/DDBJ whole genome shotgun (WGS) entry which is preliminary data.</text>
</comment>
<evidence type="ECO:0000313" key="4">
    <source>
        <dbReference type="Proteomes" id="UP001303473"/>
    </source>
</evidence>
<name>A0AAN6MX22_9PEZI</name>
<feature type="region of interest" description="Disordered" evidence="1">
    <location>
        <begin position="1"/>
        <end position="55"/>
    </location>
</feature>
<keyword evidence="4" id="KW-1185">Reference proteome</keyword>
<feature type="domain" description="Clr5" evidence="2">
    <location>
        <begin position="59"/>
        <end position="111"/>
    </location>
</feature>
<evidence type="ECO:0000256" key="1">
    <source>
        <dbReference type="SAM" id="MobiDB-lite"/>
    </source>
</evidence>
<sequence length="522" mass="59405">MKQSASASQKSTTDSTSPESPDLVQSVANINNSSSVRDGAAAAAPTEGGQEPLMVPGSAADWEAKKDIIEDLYLKKNLILNEVIVVMTNTHRFRATARMYKGQFSKWKWNKYKKSGQASISKRPATPRRKKGLTATQVANPDQAAGRQPSLRSSQRSPQPPRPAILVRPMLYQDEETLQVESTLNAYGMYISSWSERETPWKSELSPGDMLRGQQNSILQNIRVAWDHFKNKEPARGGEVLQLAFDRIGYAVATGRDLEAIWDCCLAVPQLALHMGWYDILVIFTRYVCDMTSLKLSVEHPIAKIARNTYKLAERAEQGRPDQLRLYVNRSWKLWIDLVGRVRGEQDHVTIHLKRGYVILMNPENSIMQSLISDFSQSVKNSLAKRGEQGTTTRILELESLLTRMYIPLFSLESTHRAQRMLRGVLLRIENKPGNQGVPVNKWDYVDRYLFFSAYHFLASIADYNRDFEMAASYRRKSLESPKDRFWLQTALRLEAYLRSEGRNEEADAILSEHQQMPSLNC</sequence>
<dbReference type="EMBL" id="MU853952">
    <property type="protein sequence ID" value="KAK3934914.1"/>
    <property type="molecule type" value="Genomic_DNA"/>
</dbReference>
<feature type="compositionally biased region" description="Polar residues" evidence="1">
    <location>
        <begin position="1"/>
        <end position="10"/>
    </location>
</feature>
<accession>A0AAN6MX22</accession>
<gene>
    <name evidence="3" type="ORF">QBC46DRAFT_462385</name>
</gene>
<feature type="compositionally biased region" description="Low complexity" evidence="1">
    <location>
        <begin position="147"/>
        <end position="157"/>
    </location>
</feature>
<evidence type="ECO:0000259" key="2">
    <source>
        <dbReference type="Pfam" id="PF14420"/>
    </source>
</evidence>